<dbReference type="Pfam" id="PF14200">
    <property type="entry name" value="RicinB_lectin_2"/>
    <property type="match status" value="2"/>
</dbReference>
<dbReference type="PROSITE" id="PS50231">
    <property type="entry name" value="RICIN_B_LECTIN"/>
    <property type="match status" value="1"/>
</dbReference>
<dbReference type="SUPFAM" id="SSF50370">
    <property type="entry name" value="Ricin B-like lectins"/>
    <property type="match status" value="1"/>
</dbReference>
<dbReference type="Gene3D" id="1.50.10.20">
    <property type="match status" value="1"/>
</dbReference>
<dbReference type="Pfam" id="PF03663">
    <property type="entry name" value="Glyco_hydro_76"/>
    <property type="match status" value="1"/>
</dbReference>
<evidence type="ECO:0000313" key="3">
    <source>
        <dbReference type="EMBL" id="SEM33251.1"/>
    </source>
</evidence>
<reference evidence="3 4" key="1">
    <citation type="submission" date="2016-10" db="EMBL/GenBank/DDBJ databases">
        <authorList>
            <person name="de Groot N.N."/>
        </authorList>
    </citation>
    <scope>NUCLEOTIDE SEQUENCE [LARGE SCALE GENOMIC DNA]</scope>
    <source>
        <strain evidence="3 4">DSM 21039</strain>
    </source>
</reference>
<keyword evidence="4" id="KW-1185">Reference proteome</keyword>
<dbReference type="PANTHER" id="PTHR47791:SF3">
    <property type="entry name" value="MEIOTICALLY UP-REGULATED GENE 191 PROTEIN"/>
    <property type="match status" value="1"/>
</dbReference>
<dbReference type="OrthoDB" id="6387072at2"/>
<organism evidence="3 4">
    <name type="scientific">Chitinophaga rupis</name>
    <dbReference type="NCBI Taxonomy" id="573321"/>
    <lineage>
        <taxon>Bacteria</taxon>
        <taxon>Pseudomonadati</taxon>
        <taxon>Bacteroidota</taxon>
        <taxon>Chitinophagia</taxon>
        <taxon>Chitinophagales</taxon>
        <taxon>Chitinophagaceae</taxon>
        <taxon>Chitinophaga</taxon>
    </lineage>
</organism>
<dbReference type="Gene3D" id="2.80.10.50">
    <property type="match status" value="3"/>
</dbReference>
<dbReference type="InterPro" id="IPR008928">
    <property type="entry name" value="6-hairpin_glycosidase_sf"/>
</dbReference>
<dbReference type="InterPro" id="IPR053169">
    <property type="entry name" value="MUG_Protein"/>
</dbReference>
<protein>
    <submittedName>
        <fullName evidence="3">Predicted alpha-1,6-mannanase, GH76 family</fullName>
    </submittedName>
</protein>
<dbReference type="CDD" id="cd00161">
    <property type="entry name" value="beta-trefoil_Ricin-like"/>
    <property type="match status" value="1"/>
</dbReference>
<feature type="domain" description="Ricin B lectin" evidence="2">
    <location>
        <begin position="398"/>
        <end position="535"/>
    </location>
</feature>
<dbReference type="RefSeq" id="WP_089914488.1">
    <property type="nucleotide sequence ID" value="NZ_FOBB01000004.1"/>
</dbReference>
<dbReference type="GO" id="GO:0005975">
    <property type="term" value="P:carbohydrate metabolic process"/>
    <property type="evidence" value="ECO:0007669"/>
    <property type="project" value="InterPro"/>
</dbReference>
<gene>
    <name evidence="3" type="ORF">SAMN04488505_10480</name>
</gene>
<dbReference type="SUPFAM" id="SSF48208">
    <property type="entry name" value="Six-hairpin glycosidases"/>
    <property type="match status" value="1"/>
</dbReference>
<evidence type="ECO:0000313" key="4">
    <source>
        <dbReference type="Proteomes" id="UP000198984"/>
    </source>
</evidence>
<name>A0A1H7XHL7_9BACT</name>
<dbReference type="STRING" id="573321.SAMN04488505_10480"/>
<sequence>MKNSTALKPRQWLLIMLCITAFFSHCVKDEQKPAPSPAVPETENINSNPLARGGIDPGIDDQVYDGWLRAYLIRSGGQTYFCNSLTDRSRAFMWGQAYMITGVEDFYDKSQRADAKQLIIDLLNTFIANEITPAATKDLSWDSWNDDIEWAIIALIRGYQITGNTAYRDAAVTNWNVVYNRGWNNVYDGGIWENMEDVPNGGKIALSNYPFIIAGCMIYNATGNTDVLNKCIATYAWARRLLNTTTGRLYEGWGPNGLSVTSDDNIYNSGLFVNAANALYQITRTASYLDDAKFAAAHVINTWPILNQDKPANGDFGADQFVRGLSLMATQNNLWGTYREYLTKQCLAAWSWRRYDYNVSWNIWSAATPTGDVRAMEAEGSVVLQAVTPSEPYEPVADGTYRIVNRNSGKVLDCRDGNTANGTIVQQYTWNSTNAQRWTITGLGNGQYKIINVASGRALDLKDVSTEAMAIVHIWDYVGWNNQKVSITSPENGYYTLSFVHSGKVLDVLSGSTDERASVIQYGYHGGNSEQWQLIRL</sequence>
<evidence type="ECO:0000259" key="2">
    <source>
        <dbReference type="SMART" id="SM00458"/>
    </source>
</evidence>
<proteinExistence type="predicted"/>
<evidence type="ECO:0000256" key="1">
    <source>
        <dbReference type="SAM" id="MobiDB-lite"/>
    </source>
</evidence>
<dbReference type="InterPro" id="IPR035992">
    <property type="entry name" value="Ricin_B-like_lectins"/>
</dbReference>
<dbReference type="InterPro" id="IPR005198">
    <property type="entry name" value="Glyco_hydro_76"/>
</dbReference>
<dbReference type="InterPro" id="IPR000772">
    <property type="entry name" value="Ricin_B_lectin"/>
</dbReference>
<dbReference type="EMBL" id="FOBB01000004">
    <property type="protein sequence ID" value="SEM33251.1"/>
    <property type="molecule type" value="Genomic_DNA"/>
</dbReference>
<accession>A0A1H7XHL7</accession>
<feature type="region of interest" description="Disordered" evidence="1">
    <location>
        <begin position="32"/>
        <end position="53"/>
    </location>
</feature>
<dbReference type="SMART" id="SM00458">
    <property type="entry name" value="RICIN"/>
    <property type="match status" value="1"/>
</dbReference>
<dbReference type="PANTHER" id="PTHR47791">
    <property type="entry name" value="MEIOTICALLY UP-REGULATED GENE 191 PROTEIN"/>
    <property type="match status" value="1"/>
</dbReference>
<dbReference type="AlphaFoldDB" id="A0A1H7XHL7"/>
<dbReference type="Proteomes" id="UP000198984">
    <property type="component" value="Unassembled WGS sequence"/>
</dbReference>